<dbReference type="PANTHER" id="PTHR10366:SF564">
    <property type="entry name" value="STEROL-4-ALPHA-CARBOXYLATE 3-DEHYDROGENASE, DECARBOXYLATING"/>
    <property type="match status" value="1"/>
</dbReference>
<comment type="caution">
    <text evidence="5">The sequence shown here is derived from an EMBL/GenBank/DDBJ whole genome shotgun (WGS) entry which is preliminary data.</text>
</comment>
<feature type="domain" description="NAD(P)-binding" evidence="4">
    <location>
        <begin position="60"/>
        <end position="169"/>
    </location>
</feature>
<comment type="similarity">
    <text evidence="2">Belongs to the NAD(P)-dependent epimerase/dehydratase family. Dihydroflavonol-4-reductase subfamily.</text>
</comment>
<dbReference type="InterPro" id="IPR036291">
    <property type="entry name" value="NAD(P)-bd_dom_sf"/>
</dbReference>
<evidence type="ECO:0000256" key="3">
    <source>
        <dbReference type="SAM" id="MobiDB-lite"/>
    </source>
</evidence>
<evidence type="ECO:0000313" key="5">
    <source>
        <dbReference type="EMBL" id="KAK7022949.1"/>
    </source>
</evidence>
<organism evidence="5 6">
    <name type="scientific">Paramarasmius palmivorus</name>
    <dbReference type="NCBI Taxonomy" id="297713"/>
    <lineage>
        <taxon>Eukaryota</taxon>
        <taxon>Fungi</taxon>
        <taxon>Dikarya</taxon>
        <taxon>Basidiomycota</taxon>
        <taxon>Agaricomycotina</taxon>
        <taxon>Agaricomycetes</taxon>
        <taxon>Agaricomycetidae</taxon>
        <taxon>Agaricales</taxon>
        <taxon>Marasmiineae</taxon>
        <taxon>Marasmiaceae</taxon>
        <taxon>Paramarasmius</taxon>
    </lineage>
</organism>
<protein>
    <recommendedName>
        <fullName evidence="4">NAD(P)-binding domain-containing protein</fullName>
    </recommendedName>
</protein>
<dbReference type="Gene3D" id="3.40.50.720">
    <property type="entry name" value="NAD(P)-binding Rossmann-like Domain"/>
    <property type="match status" value="1"/>
</dbReference>
<dbReference type="Proteomes" id="UP001383192">
    <property type="component" value="Unassembled WGS sequence"/>
</dbReference>
<proteinExistence type="inferred from homology"/>
<feature type="region of interest" description="Disordered" evidence="3">
    <location>
        <begin position="325"/>
        <end position="347"/>
    </location>
</feature>
<name>A0AAW0BBA2_9AGAR</name>
<evidence type="ECO:0000313" key="6">
    <source>
        <dbReference type="Proteomes" id="UP001383192"/>
    </source>
</evidence>
<accession>A0AAW0BBA2</accession>
<dbReference type="EMBL" id="JAYKXP010000142">
    <property type="protein sequence ID" value="KAK7022949.1"/>
    <property type="molecule type" value="Genomic_DNA"/>
</dbReference>
<evidence type="ECO:0000256" key="1">
    <source>
        <dbReference type="ARBA" id="ARBA00023002"/>
    </source>
</evidence>
<dbReference type="SUPFAM" id="SSF51735">
    <property type="entry name" value="NAD(P)-binding Rossmann-fold domains"/>
    <property type="match status" value="1"/>
</dbReference>
<dbReference type="GO" id="GO:0016616">
    <property type="term" value="F:oxidoreductase activity, acting on the CH-OH group of donors, NAD or NADP as acceptor"/>
    <property type="evidence" value="ECO:0007669"/>
    <property type="project" value="TreeGrafter"/>
</dbReference>
<evidence type="ECO:0000256" key="2">
    <source>
        <dbReference type="ARBA" id="ARBA00023445"/>
    </source>
</evidence>
<keyword evidence="1" id="KW-0560">Oxidoreductase</keyword>
<keyword evidence="6" id="KW-1185">Reference proteome</keyword>
<dbReference type="InterPro" id="IPR016040">
    <property type="entry name" value="NAD(P)-bd_dom"/>
</dbReference>
<dbReference type="PANTHER" id="PTHR10366">
    <property type="entry name" value="NAD DEPENDENT EPIMERASE/DEHYDRATASE"/>
    <property type="match status" value="1"/>
</dbReference>
<dbReference type="Pfam" id="PF13460">
    <property type="entry name" value="NAD_binding_10"/>
    <property type="match status" value="1"/>
</dbReference>
<dbReference type="InterPro" id="IPR050425">
    <property type="entry name" value="NAD(P)_dehydrat-like"/>
</dbReference>
<gene>
    <name evidence="5" type="ORF">VNI00_016839</name>
</gene>
<reference evidence="5 6" key="1">
    <citation type="submission" date="2024-01" db="EMBL/GenBank/DDBJ databases">
        <title>A draft genome for a cacao thread blight-causing isolate of Paramarasmius palmivorus.</title>
        <authorList>
            <person name="Baruah I.K."/>
            <person name="Bukari Y."/>
            <person name="Amoako-Attah I."/>
            <person name="Meinhardt L.W."/>
            <person name="Bailey B.A."/>
            <person name="Cohen S.P."/>
        </authorList>
    </citation>
    <scope>NUCLEOTIDE SEQUENCE [LARGE SCALE GENOMIC DNA]</scope>
    <source>
        <strain evidence="5 6">GH-12</strain>
    </source>
</reference>
<evidence type="ECO:0000259" key="4">
    <source>
        <dbReference type="Pfam" id="PF13460"/>
    </source>
</evidence>
<dbReference type="AlphaFoldDB" id="A0AAW0BBA2"/>
<sequence>MFVSLVRIDANFSFSSLSDSFQQGIPAKALRYVWLPQEAYPLEEFQVLGNRGHERQSVTGATGFIGSHIVYQLLAKKIKVRAVVRSAAKMKSIFPDAGAELDIVELHSLLDDHDEALKGVSAVIHTALPAFFKGANTEETFKGAYEGTLNIVNQAIATGVKKIIVTGTAMNLFNSNFEGAYGTKVLTDKDFGSVELKDINLAEMEPFAMYQAAKTVADKKLRDLSHKHPNVDFTMRERSRDLGLWANSAPTPFVYGLIAGGPDGPNTYPALNPGHVVDIRDVAKAHVLALDAPAVAGRYKRMIINTSTFKWKDAVEAIRKAHPELEERLPSADAVPPAQTDAPMDTSSASEVLEWKERIPWEASMVAAIEVCLEHERRFKA</sequence>